<keyword evidence="2" id="KW-1185">Reference proteome</keyword>
<dbReference type="EMBL" id="JALBUR010000016">
    <property type="protein sequence ID" value="MDX8419867.1"/>
    <property type="molecule type" value="Genomic_DNA"/>
</dbReference>
<evidence type="ECO:0000313" key="2">
    <source>
        <dbReference type="Proteomes" id="UP001286174"/>
    </source>
</evidence>
<comment type="caution">
    <text evidence="1">The sequence shown here is derived from an EMBL/GenBank/DDBJ whole genome shotgun (WGS) entry which is preliminary data.</text>
</comment>
<reference evidence="1 2" key="1">
    <citation type="submission" date="2022-03" db="EMBL/GenBank/DDBJ databases">
        <title>Novel taxa within the pig intestine.</title>
        <authorList>
            <person name="Wylensek D."/>
            <person name="Bishof K."/>
            <person name="Afrizal A."/>
            <person name="Clavel T."/>
        </authorList>
    </citation>
    <scope>NUCLEOTIDE SEQUENCE [LARGE SCALE GENOMIC DNA]</scope>
    <source>
        <strain evidence="1 2">CLA-KB-P133</strain>
    </source>
</reference>
<gene>
    <name evidence="1" type="ORF">MOZ60_07140</name>
</gene>
<evidence type="ECO:0000313" key="1">
    <source>
        <dbReference type="EMBL" id="MDX8419867.1"/>
    </source>
</evidence>
<dbReference type="RefSeq" id="WP_370596140.1">
    <property type="nucleotide sequence ID" value="NZ_JALBUR010000016.1"/>
</dbReference>
<sequence length="76" mass="8749">MGEDCTIPKEPCQISDSADPCHTVYNPMMKLAGIFGILRNEDERNMIEISKVYQQYIGSDQNKLRAQAWKQRKSDI</sequence>
<dbReference type="Proteomes" id="UP001286174">
    <property type="component" value="Unassembled WGS sequence"/>
</dbReference>
<dbReference type="AlphaFoldDB" id="A0AB35U7B8"/>
<proteinExistence type="predicted"/>
<organism evidence="1 2">
    <name type="scientific">Grylomicrobium aquisgranensis</name>
    <dbReference type="NCBI Taxonomy" id="2926318"/>
    <lineage>
        <taxon>Bacteria</taxon>
        <taxon>Bacillati</taxon>
        <taxon>Bacillota</taxon>
        <taxon>Erysipelotrichia</taxon>
        <taxon>Erysipelotrichales</taxon>
        <taxon>Erysipelotrichaceae</taxon>
        <taxon>Grylomicrobium</taxon>
    </lineage>
</organism>
<protein>
    <submittedName>
        <fullName evidence="1">Uncharacterized protein</fullName>
    </submittedName>
</protein>
<name>A0AB35U7B8_9FIRM</name>
<accession>A0AB35U7B8</accession>